<sequence>MKGSVINLNEKKISVTSIISLFPYGKTQLKMFFLCGIFYAFVGMEIILFTYLVPVFEKEWKLSDLESGFILSSSFAGWLTGSLLTGWVSDRYGRRTCLLLGLLMSVICKSVMLFANNWLLVSFLIFVNCNGSISSNVSFTLYTELLNARIRIKSTMLFAIWWSVGSVFQVVLCWSTLENLNWRYCLLFHLSVGVVLLVLIVLFLPESIIYNNSKKKYYETTNDLLKMNREINSSGKRKEQKIEIDHKISQFLTQRIPQKEIQSFYDGLLKSKKLKKKFKDLLLILAGLNLDNDNLDQREDNFKNDDRESNRTSETDTETERKDGRSEESDDKDEDGEEKEHSGGYDSSTLLLDPKKKMKEYGKRNNDQEPKLSILISKGYLHLFVCFTIVWISINFTYYGDIVLSPICFSTLNTKALNKYVLNIFQASSEIIFQLLTIVISKYFSRKYSIVCLLGFTIFGNLIVLFYQKNAVLFSIFLMMMRGSSFSIFMILILFTLECYPTLIRNRSIGVLSAISRLFTLIVPYTVYNNQNLTFPLTLYLSISLLNIIAVFQIKAKTKNKSLET</sequence>
<feature type="transmembrane region" description="Helical" evidence="7">
    <location>
        <begin position="155"/>
        <end position="174"/>
    </location>
</feature>
<dbReference type="EMBL" id="JANTQA010000040">
    <property type="protein sequence ID" value="KAJ3435536.1"/>
    <property type="molecule type" value="Genomic_DNA"/>
</dbReference>
<dbReference type="SUPFAM" id="SSF103473">
    <property type="entry name" value="MFS general substrate transporter"/>
    <property type="match status" value="1"/>
</dbReference>
<comment type="caution">
    <text evidence="9">The sequence shown here is derived from an EMBL/GenBank/DDBJ whole genome shotgun (WGS) entry which is preliminary data.</text>
</comment>
<dbReference type="Gene3D" id="1.20.1250.20">
    <property type="entry name" value="MFS general substrate transporter like domains"/>
    <property type="match status" value="2"/>
</dbReference>
<keyword evidence="4 7" id="KW-1133">Transmembrane helix</keyword>
<dbReference type="InterPro" id="IPR005829">
    <property type="entry name" value="Sugar_transporter_CS"/>
</dbReference>
<feature type="transmembrane region" description="Helical" evidence="7">
    <location>
        <begin position="380"/>
        <end position="400"/>
    </location>
</feature>
<organism evidence="9 10">
    <name type="scientific">Anaeramoeba flamelloides</name>
    <dbReference type="NCBI Taxonomy" id="1746091"/>
    <lineage>
        <taxon>Eukaryota</taxon>
        <taxon>Metamonada</taxon>
        <taxon>Anaeramoebidae</taxon>
        <taxon>Anaeramoeba</taxon>
    </lineage>
</organism>
<comment type="subcellular location">
    <subcellularLocation>
        <location evidence="1">Membrane</location>
        <topology evidence="1">Multi-pass membrane protein</topology>
    </subcellularLocation>
</comment>
<keyword evidence="5 7" id="KW-0472">Membrane</keyword>
<feature type="transmembrane region" description="Helical" evidence="7">
    <location>
        <begin position="420"/>
        <end position="441"/>
    </location>
</feature>
<feature type="transmembrane region" description="Helical" evidence="7">
    <location>
        <begin position="31"/>
        <end position="56"/>
    </location>
</feature>
<feature type="transmembrane region" description="Helical" evidence="7">
    <location>
        <begin position="448"/>
        <end position="467"/>
    </location>
</feature>
<dbReference type="PROSITE" id="PS50850">
    <property type="entry name" value="MFS"/>
    <property type="match status" value="1"/>
</dbReference>
<evidence type="ECO:0000256" key="7">
    <source>
        <dbReference type="SAM" id="Phobius"/>
    </source>
</evidence>
<evidence type="ECO:0000256" key="2">
    <source>
        <dbReference type="ARBA" id="ARBA00022448"/>
    </source>
</evidence>
<evidence type="ECO:0000256" key="5">
    <source>
        <dbReference type="ARBA" id="ARBA00023136"/>
    </source>
</evidence>
<reference evidence="9" key="1">
    <citation type="submission" date="2022-08" db="EMBL/GenBank/DDBJ databases">
        <title>Novel sulphate-reducing endosymbionts in the free-living metamonad Anaeramoeba.</title>
        <authorList>
            <person name="Jerlstrom-Hultqvist J."/>
            <person name="Cepicka I."/>
            <person name="Gallot-Lavallee L."/>
            <person name="Salas-Leiva D."/>
            <person name="Curtis B.A."/>
            <person name="Zahonova K."/>
            <person name="Pipaliya S."/>
            <person name="Dacks J."/>
            <person name="Roger A.J."/>
        </authorList>
    </citation>
    <scope>NUCLEOTIDE SEQUENCE</scope>
    <source>
        <strain evidence="9">Busselton2</strain>
    </source>
</reference>
<dbReference type="PANTHER" id="PTHR23511:SF5">
    <property type="entry name" value="MAJOR FACILITATOR-TYPE TRANSPORTER HXNZ-RELATED"/>
    <property type="match status" value="1"/>
</dbReference>
<accession>A0AAV7Z3P3</accession>
<name>A0AAV7Z3P3_9EUKA</name>
<evidence type="ECO:0000313" key="10">
    <source>
        <dbReference type="Proteomes" id="UP001146793"/>
    </source>
</evidence>
<feature type="region of interest" description="Disordered" evidence="6">
    <location>
        <begin position="296"/>
        <end position="350"/>
    </location>
</feature>
<protein>
    <submittedName>
        <fullName evidence="9">Major facilitator-type transporter hxnz-related</fullName>
    </submittedName>
</protein>
<keyword evidence="3 7" id="KW-0812">Transmembrane</keyword>
<dbReference type="PANTHER" id="PTHR23511">
    <property type="entry name" value="SYNAPTIC VESICLE GLYCOPROTEIN 2"/>
    <property type="match status" value="1"/>
</dbReference>
<dbReference type="InterPro" id="IPR020846">
    <property type="entry name" value="MFS_dom"/>
</dbReference>
<dbReference type="Pfam" id="PF07690">
    <property type="entry name" value="MFS_1"/>
    <property type="match status" value="1"/>
</dbReference>
<feature type="transmembrane region" description="Helical" evidence="7">
    <location>
        <begin position="509"/>
        <end position="527"/>
    </location>
</feature>
<dbReference type="GO" id="GO:0016020">
    <property type="term" value="C:membrane"/>
    <property type="evidence" value="ECO:0007669"/>
    <property type="project" value="UniProtKB-SubCell"/>
</dbReference>
<dbReference type="PROSITE" id="PS00216">
    <property type="entry name" value="SUGAR_TRANSPORT_1"/>
    <property type="match status" value="1"/>
</dbReference>
<dbReference type="InterPro" id="IPR005828">
    <property type="entry name" value="MFS_sugar_transport-like"/>
</dbReference>
<proteinExistence type="predicted"/>
<feature type="compositionally biased region" description="Acidic residues" evidence="6">
    <location>
        <begin position="328"/>
        <end position="337"/>
    </location>
</feature>
<feature type="transmembrane region" description="Helical" evidence="7">
    <location>
        <begin position="533"/>
        <end position="552"/>
    </location>
</feature>
<dbReference type="GO" id="GO:0022857">
    <property type="term" value="F:transmembrane transporter activity"/>
    <property type="evidence" value="ECO:0007669"/>
    <property type="project" value="InterPro"/>
</dbReference>
<evidence type="ECO:0000256" key="3">
    <source>
        <dbReference type="ARBA" id="ARBA00022692"/>
    </source>
</evidence>
<feature type="transmembrane region" description="Helical" evidence="7">
    <location>
        <begin position="473"/>
        <end position="497"/>
    </location>
</feature>
<feature type="transmembrane region" description="Helical" evidence="7">
    <location>
        <begin position="121"/>
        <end position="143"/>
    </location>
</feature>
<feature type="transmembrane region" description="Helical" evidence="7">
    <location>
        <begin position="68"/>
        <end position="89"/>
    </location>
</feature>
<feature type="domain" description="Major facilitator superfamily (MFS) profile" evidence="8">
    <location>
        <begin position="31"/>
        <end position="559"/>
    </location>
</feature>
<dbReference type="Proteomes" id="UP001146793">
    <property type="component" value="Unassembled WGS sequence"/>
</dbReference>
<dbReference type="InterPro" id="IPR036259">
    <property type="entry name" value="MFS_trans_sf"/>
</dbReference>
<dbReference type="Pfam" id="PF00083">
    <property type="entry name" value="Sugar_tr"/>
    <property type="match status" value="1"/>
</dbReference>
<feature type="compositionally biased region" description="Basic and acidic residues" evidence="6">
    <location>
        <begin position="296"/>
        <end position="327"/>
    </location>
</feature>
<feature type="transmembrane region" description="Helical" evidence="7">
    <location>
        <begin position="186"/>
        <end position="205"/>
    </location>
</feature>
<dbReference type="AlphaFoldDB" id="A0AAV7Z3P3"/>
<gene>
    <name evidence="9" type="ORF">M0812_19725</name>
</gene>
<feature type="transmembrane region" description="Helical" evidence="7">
    <location>
        <begin position="96"/>
        <end position="115"/>
    </location>
</feature>
<keyword evidence="2" id="KW-0813">Transport</keyword>
<evidence type="ECO:0000256" key="6">
    <source>
        <dbReference type="SAM" id="MobiDB-lite"/>
    </source>
</evidence>
<evidence type="ECO:0000313" key="9">
    <source>
        <dbReference type="EMBL" id="KAJ3435536.1"/>
    </source>
</evidence>
<evidence type="ECO:0000259" key="8">
    <source>
        <dbReference type="PROSITE" id="PS50850"/>
    </source>
</evidence>
<dbReference type="InterPro" id="IPR011701">
    <property type="entry name" value="MFS"/>
</dbReference>
<evidence type="ECO:0000256" key="4">
    <source>
        <dbReference type="ARBA" id="ARBA00022989"/>
    </source>
</evidence>
<evidence type="ECO:0000256" key="1">
    <source>
        <dbReference type="ARBA" id="ARBA00004141"/>
    </source>
</evidence>